<dbReference type="InterPro" id="IPR029787">
    <property type="entry name" value="Nucleotide_cyclase"/>
</dbReference>
<evidence type="ECO:0000256" key="2">
    <source>
        <dbReference type="ARBA" id="ARBA00005381"/>
    </source>
</evidence>
<dbReference type="InterPro" id="IPR029016">
    <property type="entry name" value="GAF-like_dom_sf"/>
</dbReference>
<dbReference type="EMBL" id="MGFH01000086">
    <property type="protein sequence ID" value="OGM05968.1"/>
    <property type="molecule type" value="Genomic_DNA"/>
</dbReference>
<dbReference type="SMART" id="SM00065">
    <property type="entry name" value="GAF"/>
    <property type="match status" value="1"/>
</dbReference>
<evidence type="ECO:0000256" key="4">
    <source>
        <dbReference type="ARBA" id="ARBA00022692"/>
    </source>
</evidence>
<dbReference type="GO" id="GO:0030313">
    <property type="term" value="C:cell envelope"/>
    <property type="evidence" value="ECO:0007669"/>
    <property type="project" value="UniProtKB-SubCell"/>
</dbReference>
<dbReference type="Gene3D" id="3.30.70.1230">
    <property type="entry name" value="Nucleotide cyclase"/>
    <property type="match status" value="1"/>
</dbReference>
<keyword evidence="4 7" id="KW-0812">Transmembrane</keyword>
<feature type="domain" description="Guanylate cyclase" evidence="8">
    <location>
        <begin position="301"/>
        <end position="433"/>
    </location>
</feature>
<comment type="similarity">
    <text evidence="2">Belongs to the adenylyl cyclase class-3 family.</text>
</comment>
<comment type="subcellular location">
    <subcellularLocation>
        <location evidence="1">Cell envelope</location>
    </subcellularLocation>
</comment>
<name>A0A1F7WUW7_9BACT</name>
<sequence length="481" mass="53573">MQYLNDEYVMYSLITLTVSIVMLIIFLVAYNKITIMIEKYEARKKDDLEREKKKTSTGKESFVAEIEKEYMSKLDKLQNEYNDKMIKASTLVLKIKNITSSMSPQVILKEIQELLKNNLPVSRAVIYLKKKESDNLLLAGGVGIAVNDQNIEEFPVSQIPIVAHAFYAKKLVHIEDTCADRDLNAALQSSSQKFIYALPLMAISEGELIPSGAIAIEKFNDQITALASEDLSLLSMLSTIIGNALYNAADLESSKKFSEEQLLEKKKLTKIFSKYVSSQIVEELMKNPDSTSLGGKKQKTTILFSDIRGFTPMSEKLEPEAIVSVLNEYFSEMSGVIFNWNGTLDKYIGDAMMVLFGAPILGADDELRAVTAAIEMQRKLKKLNDHLEKSGRKAIGVGIGINTGDVVVGNIGSENRLEYTAIGDSVNLASRLCSVAKAGQIIISDFTYNHVQEFIEVNKLELVQVKGKADKIQIYEVLNLK</sequence>
<dbReference type="GO" id="GO:0004016">
    <property type="term" value="F:adenylate cyclase activity"/>
    <property type="evidence" value="ECO:0007669"/>
    <property type="project" value="UniProtKB-ARBA"/>
</dbReference>
<evidence type="ECO:0000256" key="1">
    <source>
        <dbReference type="ARBA" id="ARBA00004196"/>
    </source>
</evidence>
<dbReference type="Proteomes" id="UP000178735">
    <property type="component" value="Unassembled WGS sequence"/>
</dbReference>
<keyword evidence="6 7" id="KW-0472">Membrane</keyword>
<comment type="caution">
    <text evidence="9">The sequence shown here is derived from an EMBL/GenBank/DDBJ whole genome shotgun (WGS) entry which is preliminary data.</text>
</comment>
<evidence type="ECO:0000256" key="6">
    <source>
        <dbReference type="ARBA" id="ARBA00023136"/>
    </source>
</evidence>
<dbReference type="AlphaFoldDB" id="A0A1F7WUW7"/>
<dbReference type="GO" id="GO:0035556">
    <property type="term" value="P:intracellular signal transduction"/>
    <property type="evidence" value="ECO:0007669"/>
    <property type="project" value="InterPro"/>
</dbReference>
<dbReference type="Pfam" id="PF01590">
    <property type="entry name" value="GAF"/>
    <property type="match status" value="1"/>
</dbReference>
<evidence type="ECO:0000313" key="10">
    <source>
        <dbReference type="Proteomes" id="UP000178735"/>
    </source>
</evidence>
<dbReference type="PROSITE" id="PS50125">
    <property type="entry name" value="GUANYLATE_CYCLASE_2"/>
    <property type="match status" value="1"/>
</dbReference>
<proteinExistence type="inferred from homology"/>
<evidence type="ECO:0000256" key="3">
    <source>
        <dbReference type="ARBA" id="ARBA00022475"/>
    </source>
</evidence>
<evidence type="ECO:0000313" key="9">
    <source>
        <dbReference type="EMBL" id="OGM05968.1"/>
    </source>
</evidence>
<dbReference type="SUPFAM" id="SSF55073">
    <property type="entry name" value="Nucleotide cyclase"/>
    <property type="match status" value="1"/>
</dbReference>
<dbReference type="SMART" id="SM00044">
    <property type="entry name" value="CYCc"/>
    <property type="match status" value="1"/>
</dbReference>
<evidence type="ECO:0000256" key="5">
    <source>
        <dbReference type="ARBA" id="ARBA00022989"/>
    </source>
</evidence>
<dbReference type="InterPro" id="IPR001054">
    <property type="entry name" value="A/G_cyclase"/>
</dbReference>
<gene>
    <name evidence="9" type="ORF">A2008_07690</name>
</gene>
<dbReference type="Gene3D" id="3.30.450.40">
    <property type="match status" value="1"/>
</dbReference>
<dbReference type="InterPro" id="IPR050697">
    <property type="entry name" value="Adenylyl/Guanylyl_Cyclase_3/4"/>
</dbReference>
<dbReference type="PANTHER" id="PTHR43081">
    <property type="entry name" value="ADENYLATE CYCLASE, TERMINAL-DIFFERENTIATION SPECIFIC-RELATED"/>
    <property type="match status" value="1"/>
</dbReference>
<dbReference type="InterPro" id="IPR003018">
    <property type="entry name" value="GAF"/>
</dbReference>
<keyword evidence="5 7" id="KW-1133">Transmembrane helix</keyword>
<dbReference type="CDD" id="cd07302">
    <property type="entry name" value="CHD"/>
    <property type="match status" value="1"/>
</dbReference>
<organism evidence="9 10">
    <name type="scientific">Candidatus Wallbacteria bacterium GWC2_49_35</name>
    <dbReference type="NCBI Taxonomy" id="1817813"/>
    <lineage>
        <taxon>Bacteria</taxon>
        <taxon>Candidatus Walliibacteriota</taxon>
    </lineage>
</organism>
<reference evidence="9 10" key="1">
    <citation type="journal article" date="2016" name="Nat. Commun.">
        <title>Thousands of microbial genomes shed light on interconnected biogeochemical processes in an aquifer system.</title>
        <authorList>
            <person name="Anantharaman K."/>
            <person name="Brown C.T."/>
            <person name="Hug L.A."/>
            <person name="Sharon I."/>
            <person name="Castelle C.J."/>
            <person name="Probst A.J."/>
            <person name="Thomas B.C."/>
            <person name="Singh A."/>
            <person name="Wilkins M.J."/>
            <person name="Karaoz U."/>
            <person name="Brodie E.L."/>
            <person name="Williams K.H."/>
            <person name="Hubbard S.S."/>
            <person name="Banfield J.F."/>
        </authorList>
    </citation>
    <scope>NUCLEOTIDE SEQUENCE [LARGE SCALE GENOMIC DNA]</scope>
</reference>
<dbReference type="SUPFAM" id="SSF55781">
    <property type="entry name" value="GAF domain-like"/>
    <property type="match status" value="1"/>
</dbReference>
<dbReference type="Pfam" id="PF00211">
    <property type="entry name" value="Guanylate_cyc"/>
    <property type="match status" value="1"/>
</dbReference>
<dbReference type="STRING" id="1817813.A2008_07690"/>
<dbReference type="GO" id="GO:0006171">
    <property type="term" value="P:cAMP biosynthetic process"/>
    <property type="evidence" value="ECO:0007669"/>
    <property type="project" value="TreeGrafter"/>
</dbReference>
<evidence type="ECO:0000256" key="7">
    <source>
        <dbReference type="SAM" id="Phobius"/>
    </source>
</evidence>
<dbReference type="PANTHER" id="PTHR43081:SF1">
    <property type="entry name" value="ADENYLATE CYCLASE, TERMINAL-DIFFERENTIATION SPECIFIC"/>
    <property type="match status" value="1"/>
</dbReference>
<dbReference type="FunFam" id="3.30.70.1230:FF:000016">
    <property type="entry name" value="Adenylate/guanylate cyclase domain-containing protein"/>
    <property type="match status" value="1"/>
</dbReference>
<keyword evidence="3" id="KW-1003">Cell membrane</keyword>
<accession>A0A1F7WUW7</accession>
<protein>
    <recommendedName>
        <fullName evidence="8">Guanylate cyclase domain-containing protein</fullName>
    </recommendedName>
</protein>
<feature type="transmembrane region" description="Helical" evidence="7">
    <location>
        <begin position="12"/>
        <end position="30"/>
    </location>
</feature>
<evidence type="ECO:0000259" key="8">
    <source>
        <dbReference type="PROSITE" id="PS50125"/>
    </source>
</evidence>